<evidence type="ECO:0000259" key="3">
    <source>
        <dbReference type="Pfam" id="PF00881"/>
    </source>
</evidence>
<dbReference type="SUPFAM" id="SSF55469">
    <property type="entry name" value="FMN-dependent nitroreductase-like"/>
    <property type="match status" value="1"/>
</dbReference>
<keyword evidence="5" id="KW-1185">Reference proteome</keyword>
<proteinExistence type="inferred from homology"/>
<name>A0ABV7CPL1_9GAMM</name>
<feature type="domain" description="Nitroreductase" evidence="3">
    <location>
        <begin position="108"/>
        <end position="156"/>
    </location>
</feature>
<dbReference type="Gene3D" id="3.40.109.10">
    <property type="entry name" value="NADH Oxidase"/>
    <property type="match status" value="1"/>
</dbReference>
<dbReference type="EMBL" id="JBHRSD010000039">
    <property type="protein sequence ID" value="MFC3034361.1"/>
    <property type="molecule type" value="Genomic_DNA"/>
</dbReference>
<evidence type="ECO:0000313" key="5">
    <source>
        <dbReference type="Proteomes" id="UP001595453"/>
    </source>
</evidence>
<accession>A0ABV7CPL1</accession>
<keyword evidence="2" id="KW-0560">Oxidoreductase</keyword>
<dbReference type="PANTHER" id="PTHR43673">
    <property type="entry name" value="NAD(P)H NITROREDUCTASE YDGI-RELATED"/>
    <property type="match status" value="1"/>
</dbReference>
<comment type="caution">
    <text evidence="4">The sequence shown here is derived from an EMBL/GenBank/DDBJ whole genome shotgun (WGS) entry which is preliminary data.</text>
</comment>
<sequence>MMISNERLHKAMRERRAIKHFEASFEVPASDRDYILHFAQDLDLGLATLPLRICRVTDKALREQIREVGYNQPQHTGASELWVVCIDTDVLAQDNNTHLRDQAMFYGAAYSQALMVAAASLGYDSCPMIGFKFAAVSELISLPDNYVLCNFVVFGKRNKAPLPRGSKLSLNDILFTNELAQR</sequence>
<evidence type="ECO:0000256" key="1">
    <source>
        <dbReference type="ARBA" id="ARBA00007118"/>
    </source>
</evidence>
<comment type="similarity">
    <text evidence="1">Belongs to the nitroreductase family.</text>
</comment>
<evidence type="ECO:0000256" key="2">
    <source>
        <dbReference type="ARBA" id="ARBA00023002"/>
    </source>
</evidence>
<protein>
    <submittedName>
        <fullName evidence="4">Nitroreductase family protein</fullName>
    </submittedName>
</protein>
<dbReference type="RefSeq" id="WP_377127504.1">
    <property type="nucleotide sequence ID" value="NZ_JBHRSD010000039.1"/>
</dbReference>
<dbReference type="InterPro" id="IPR029479">
    <property type="entry name" value="Nitroreductase"/>
</dbReference>
<dbReference type="InterPro" id="IPR000415">
    <property type="entry name" value="Nitroreductase-like"/>
</dbReference>
<dbReference type="PANTHER" id="PTHR43673:SF12">
    <property type="entry name" value="PROTEIN DRGA"/>
    <property type="match status" value="1"/>
</dbReference>
<reference evidence="5" key="1">
    <citation type="journal article" date="2019" name="Int. J. Syst. Evol. Microbiol.">
        <title>The Global Catalogue of Microorganisms (GCM) 10K type strain sequencing project: providing services to taxonomists for standard genome sequencing and annotation.</title>
        <authorList>
            <consortium name="The Broad Institute Genomics Platform"/>
            <consortium name="The Broad Institute Genome Sequencing Center for Infectious Disease"/>
            <person name="Wu L."/>
            <person name="Ma J."/>
        </authorList>
    </citation>
    <scope>NUCLEOTIDE SEQUENCE [LARGE SCALE GENOMIC DNA]</scope>
    <source>
        <strain evidence="5">KCTC 42730</strain>
    </source>
</reference>
<gene>
    <name evidence="4" type="ORF">ACFOEE_17785</name>
</gene>
<dbReference type="Pfam" id="PF00881">
    <property type="entry name" value="Nitroreductase"/>
    <property type="match status" value="1"/>
</dbReference>
<dbReference type="Proteomes" id="UP001595453">
    <property type="component" value="Unassembled WGS sequence"/>
</dbReference>
<evidence type="ECO:0000313" key="4">
    <source>
        <dbReference type="EMBL" id="MFC3034361.1"/>
    </source>
</evidence>
<organism evidence="4 5">
    <name type="scientific">Pseudoalteromonas fenneropenaei</name>
    <dbReference type="NCBI Taxonomy" id="1737459"/>
    <lineage>
        <taxon>Bacteria</taxon>
        <taxon>Pseudomonadati</taxon>
        <taxon>Pseudomonadota</taxon>
        <taxon>Gammaproteobacteria</taxon>
        <taxon>Alteromonadales</taxon>
        <taxon>Pseudoalteromonadaceae</taxon>
        <taxon>Pseudoalteromonas</taxon>
    </lineage>
</organism>